<gene>
    <name evidence="6" type="ORF">Sjap_016548</name>
</gene>
<evidence type="ECO:0000259" key="5">
    <source>
        <dbReference type="PROSITE" id="PS50846"/>
    </source>
</evidence>
<feature type="compositionally biased region" description="Basic and acidic residues" evidence="4">
    <location>
        <begin position="259"/>
        <end position="311"/>
    </location>
</feature>
<dbReference type="PANTHER" id="PTHR46195">
    <property type="entry name" value="HEAVY METAL-ASSOCIATED ISOPRENYLATED PLANT PROTEIN 7"/>
    <property type="match status" value="1"/>
</dbReference>
<evidence type="ECO:0000313" key="7">
    <source>
        <dbReference type="Proteomes" id="UP001417504"/>
    </source>
</evidence>
<dbReference type="InterPro" id="IPR006121">
    <property type="entry name" value="HMA_dom"/>
</dbReference>
<dbReference type="GO" id="GO:0046872">
    <property type="term" value="F:metal ion binding"/>
    <property type="evidence" value="ECO:0007669"/>
    <property type="project" value="UniProtKB-KW"/>
</dbReference>
<reference evidence="6 7" key="1">
    <citation type="submission" date="2024-01" db="EMBL/GenBank/DDBJ databases">
        <title>Genome assemblies of Stephania.</title>
        <authorList>
            <person name="Yang L."/>
        </authorList>
    </citation>
    <scope>NUCLEOTIDE SEQUENCE [LARGE SCALE GENOMIC DNA]</scope>
    <source>
        <strain evidence="6">QJT</strain>
        <tissue evidence="6">Leaf</tissue>
    </source>
</reference>
<comment type="caution">
    <text evidence="6">The sequence shown here is derived from an EMBL/GenBank/DDBJ whole genome shotgun (WGS) entry which is preliminary data.</text>
</comment>
<keyword evidence="2" id="KW-0636">Prenylation</keyword>
<sequence length="374" mass="41958">MEQLGISQLRRFDLFSLLWKKDYPLAHLAVNKGPQSTMLMKEGIRMNQSSRTDQDLSTDKSLTTTVASSDATHTVSSGNSEPVNNINTATCHTVGSNLHMLPRSTVSGEHHFLSLYECDQLSTQWCGSCGVSDSTMGEEVEKKAVEKEESKKVAEEDEKKTTEESKAPPPPPPPPQEIVLRVYMHCEGCAKKVRKCLKGFQGAESASVDMKSSQVTVKGGFEASKLVEYLYKKTGKHAVIMKTEPEVKEEETVVENEEENNKEISEEGDAKKEKVENEEQKEQEEKKSKEENQELAKAKAEEGAKTEKEEREGETEVVAVADLLRAHELYHHPVHLTLNQFNAPPYHHPIQFNTEYVYPPQMFSDENPNACSVM</sequence>
<accession>A0AAP0IMU4</accession>
<feature type="compositionally biased region" description="Basic and acidic residues" evidence="4">
    <location>
        <begin position="140"/>
        <end position="166"/>
    </location>
</feature>
<evidence type="ECO:0000256" key="1">
    <source>
        <dbReference type="ARBA" id="ARBA00022723"/>
    </source>
</evidence>
<dbReference type="Pfam" id="PF00403">
    <property type="entry name" value="HMA"/>
    <property type="match status" value="1"/>
</dbReference>
<dbReference type="AlphaFoldDB" id="A0AAP0IMU4"/>
<dbReference type="PROSITE" id="PS50846">
    <property type="entry name" value="HMA_2"/>
    <property type="match status" value="1"/>
</dbReference>
<dbReference type="SUPFAM" id="SSF55008">
    <property type="entry name" value="HMA, heavy metal-associated domain"/>
    <property type="match status" value="1"/>
</dbReference>
<keyword evidence="2" id="KW-0449">Lipoprotein</keyword>
<dbReference type="Proteomes" id="UP001417504">
    <property type="component" value="Unassembled WGS sequence"/>
</dbReference>
<evidence type="ECO:0000256" key="3">
    <source>
        <dbReference type="ARBA" id="ARBA00024045"/>
    </source>
</evidence>
<feature type="domain" description="HMA" evidence="5">
    <location>
        <begin position="175"/>
        <end position="239"/>
    </location>
</feature>
<organism evidence="6 7">
    <name type="scientific">Stephania japonica</name>
    <dbReference type="NCBI Taxonomy" id="461633"/>
    <lineage>
        <taxon>Eukaryota</taxon>
        <taxon>Viridiplantae</taxon>
        <taxon>Streptophyta</taxon>
        <taxon>Embryophyta</taxon>
        <taxon>Tracheophyta</taxon>
        <taxon>Spermatophyta</taxon>
        <taxon>Magnoliopsida</taxon>
        <taxon>Ranunculales</taxon>
        <taxon>Menispermaceae</taxon>
        <taxon>Menispermoideae</taxon>
        <taxon>Cissampelideae</taxon>
        <taxon>Stephania</taxon>
    </lineage>
</organism>
<comment type="similarity">
    <text evidence="3">Belongs to the HIPP family.</text>
</comment>
<name>A0AAP0IMU4_9MAGN</name>
<dbReference type="InterPro" id="IPR044577">
    <property type="entry name" value="HIPP4/7/8/17/18/19"/>
</dbReference>
<dbReference type="Gene3D" id="3.30.70.100">
    <property type="match status" value="1"/>
</dbReference>
<dbReference type="CDD" id="cd00371">
    <property type="entry name" value="HMA"/>
    <property type="match status" value="1"/>
</dbReference>
<feature type="region of interest" description="Disordered" evidence="4">
    <location>
        <begin position="245"/>
        <end position="314"/>
    </location>
</feature>
<feature type="compositionally biased region" description="Acidic residues" evidence="4">
    <location>
        <begin position="247"/>
        <end position="258"/>
    </location>
</feature>
<keyword evidence="1" id="KW-0479">Metal-binding</keyword>
<dbReference type="PANTHER" id="PTHR46195:SF2">
    <property type="entry name" value="HEAVY METAL-ASSOCIATED ISOPRENYLATED PLANT PROTEIN 7"/>
    <property type="match status" value="1"/>
</dbReference>
<evidence type="ECO:0000256" key="2">
    <source>
        <dbReference type="ARBA" id="ARBA00023289"/>
    </source>
</evidence>
<proteinExistence type="inferred from homology"/>
<feature type="region of interest" description="Disordered" evidence="4">
    <location>
        <begin position="140"/>
        <end position="176"/>
    </location>
</feature>
<dbReference type="InterPro" id="IPR036163">
    <property type="entry name" value="HMA_dom_sf"/>
</dbReference>
<evidence type="ECO:0000256" key="4">
    <source>
        <dbReference type="SAM" id="MobiDB-lite"/>
    </source>
</evidence>
<feature type="compositionally biased region" description="Pro residues" evidence="4">
    <location>
        <begin position="167"/>
        <end position="176"/>
    </location>
</feature>
<keyword evidence="7" id="KW-1185">Reference proteome</keyword>
<protein>
    <recommendedName>
        <fullName evidence="5">HMA domain-containing protein</fullName>
    </recommendedName>
</protein>
<dbReference type="EMBL" id="JBBNAE010000006">
    <property type="protein sequence ID" value="KAK9117601.1"/>
    <property type="molecule type" value="Genomic_DNA"/>
</dbReference>
<evidence type="ECO:0000313" key="6">
    <source>
        <dbReference type="EMBL" id="KAK9117601.1"/>
    </source>
</evidence>